<name>A0ABS1P5D1_9ACTN</name>
<gene>
    <name evidence="1" type="ORF">JK361_22695</name>
</gene>
<keyword evidence="2" id="KW-1185">Reference proteome</keyword>
<proteinExistence type="predicted"/>
<protein>
    <recommendedName>
        <fullName evidence="3">4Fe-4S Wbl-type domain-containing protein</fullName>
    </recommendedName>
</protein>
<reference evidence="1 2" key="1">
    <citation type="submission" date="2021-01" db="EMBL/GenBank/DDBJ databases">
        <title>WGS of actinomycetes isolated from Thailand.</title>
        <authorList>
            <person name="Thawai C."/>
        </authorList>
    </citation>
    <scope>NUCLEOTIDE SEQUENCE [LARGE SCALE GENOMIC DNA]</scope>
    <source>
        <strain evidence="1 2">CH5-8</strain>
    </source>
</reference>
<evidence type="ECO:0000313" key="2">
    <source>
        <dbReference type="Proteomes" id="UP000621386"/>
    </source>
</evidence>
<dbReference type="Proteomes" id="UP000621386">
    <property type="component" value="Unassembled WGS sequence"/>
</dbReference>
<evidence type="ECO:0000313" key="1">
    <source>
        <dbReference type="EMBL" id="MBL1107379.1"/>
    </source>
</evidence>
<evidence type="ECO:0008006" key="3">
    <source>
        <dbReference type="Google" id="ProtNLM"/>
    </source>
</evidence>
<comment type="caution">
    <text evidence="1">The sequence shown here is derived from an EMBL/GenBank/DDBJ whole genome shotgun (WGS) entry which is preliminary data.</text>
</comment>
<accession>A0ABS1P5D1</accession>
<dbReference type="EMBL" id="JAERRH010000008">
    <property type="protein sequence ID" value="MBL1107379.1"/>
    <property type="molecule type" value="Genomic_DNA"/>
</dbReference>
<sequence>MTTRRGRRAPPEPEYVPGTLLDWRDSSHWSATEQPCRYCGFPTHLRDSRMKPAHKVCAEFALTQQAAEAAAAYRTRGTL</sequence>
<organism evidence="1 2">
    <name type="scientific">Streptomyces musisoli</name>
    <dbReference type="NCBI Taxonomy" id="2802280"/>
    <lineage>
        <taxon>Bacteria</taxon>
        <taxon>Bacillati</taxon>
        <taxon>Actinomycetota</taxon>
        <taxon>Actinomycetes</taxon>
        <taxon>Kitasatosporales</taxon>
        <taxon>Streptomycetaceae</taxon>
        <taxon>Streptomyces</taxon>
    </lineage>
</organism>
<dbReference type="RefSeq" id="WP_201821159.1">
    <property type="nucleotide sequence ID" value="NZ_JAERRH010000008.1"/>
</dbReference>